<dbReference type="EMBL" id="LR862144">
    <property type="protein sequence ID" value="CAD1824591.1"/>
    <property type="molecule type" value="Genomic_DNA"/>
</dbReference>
<dbReference type="GO" id="GO:0048046">
    <property type="term" value="C:apoplast"/>
    <property type="evidence" value="ECO:0007669"/>
    <property type="project" value="UniProtKB-SubCell"/>
</dbReference>
<dbReference type="GO" id="GO:0009699">
    <property type="term" value="P:phenylpropanoid biosynthetic process"/>
    <property type="evidence" value="ECO:0007669"/>
    <property type="project" value="UniProtKB-ARBA"/>
</dbReference>
<gene>
    <name evidence="6" type="ORF">CB5_LOCUS7802</name>
</gene>
<comment type="subunit">
    <text evidence="2 4">Homodimer.</text>
</comment>
<dbReference type="PANTHER" id="PTHR21495">
    <property type="entry name" value="NUCLEOPORIN-RELATED"/>
    <property type="match status" value="1"/>
</dbReference>
<evidence type="ECO:0000256" key="5">
    <source>
        <dbReference type="SAM" id="MobiDB-lite"/>
    </source>
</evidence>
<feature type="region of interest" description="Disordered" evidence="5">
    <location>
        <begin position="30"/>
        <end position="54"/>
    </location>
</feature>
<comment type="similarity">
    <text evidence="1 4">Belongs to the plant dirigent protein family.</text>
</comment>
<evidence type="ECO:0000256" key="1">
    <source>
        <dbReference type="ARBA" id="ARBA00010746"/>
    </source>
</evidence>
<organism evidence="6">
    <name type="scientific">Ananas comosus var. bracteatus</name>
    <name type="common">red pineapple</name>
    <dbReference type="NCBI Taxonomy" id="296719"/>
    <lineage>
        <taxon>Eukaryota</taxon>
        <taxon>Viridiplantae</taxon>
        <taxon>Streptophyta</taxon>
        <taxon>Embryophyta</taxon>
        <taxon>Tracheophyta</taxon>
        <taxon>Spermatophyta</taxon>
        <taxon>Magnoliopsida</taxon>
        <taxon>Liliopsida</taxon>
        <taxon>Poales</taxon>
        <taxon>Bromeliaceae</taxon>
        <taxon>Bromelioideae</taxon>
        <taxon>Ananas</taxon>
    </lineage>
</organism>
<evidence type="ECO:0000256" key="2">
    <source>
        <dbReference type="ARBA" id="ARBA00011738"/>
    </source>
</evidence>
<dbReference type="AlphaFoldDB" id="A0A6V7P167"/>
<accession>A0A6V7P167</accession>
<keyword evidence="4" id="KW-0052">Apoplast</keyword>
<sequence>MPPPPLALSPRRHHRGGAYCEWRHRRHDPPALLHARHPQRAQPDRCRGRHGPRPPAFPLRTNFGDFVAIDDPLTEGPALSSRLVGRAQGFYLSATLQEVSFLVSANFVLAANGPYNGSVVSVLGSDPIAAPVRELSVVGGSGRFRMAYGYVLWKTYSANATTHDAILELDVYLTTK</sequence>
<evidence type="ECO:0000256" key="3">
    <source>
        <dbReference type="ARBA" id="ARBA00022525"/>
    </source>
</evidence>
<proteinExistence type="inferred from homology"/>
<dbReference type="Pfam" id="PF03018">
    <property type="entry name" value="Dirigent"/>
    <property type="match status" value="1"/>
</dbReference>
<dbReference type="Gene3D" id="2.40.480.10">
    <property type="entry name" value="Allene oxide cyclase-like"/>
    <property type="match status" value="1"/>
</dbReference>
<comment type="function">
    <text evidence="4">Dirigent proteins impart stereoselectivity on the phenoxy radical-coupling reaction, yielding optically active lignans from two molecules of coniferyl alcohol in the biosynthesis of lignans, flavonolignans, and alkaloids and thus plays a central role in plant secondary metabolism.</text>
</comment>
<reference evidence="6" key="1">
    <citation type="submission" date="2020-07" db="EMBL/GenBank/DDBJ databases">
        <authorList>
            <person name="Lin J."/>
        </authorList>
    </citation>
    <scope>NUCLEOTIDE SEQUENCE</scope>
</reference>
<protein>
    <recommendedName>
        <fullName evidence="4">Dirigent protein</fullName>
    </recommendedName>
</protein>
<comment type="subcellular location">
    <subcellularLocation>
        <location evidence="4">Secreted</location>
        <location evidence="4">Extracellular space</location>
        <location evidence="4">Apoplast</location>
    </subcellularLocation>
</comment>
<dbReference type="InterPro" id="IPR044859">
    <property type="entry name" value="Allene_oxi_cyc_Dirigent"/>
</dbReference>
<evidence type="ECO:0000313" key="6">
    <source>
        <dbReference type="EMBL" id="CAD1824591.1"/>
    </source>
</evidence>
<name>A0A6V7P167_ANACO</name>
<dbReference type="InterPro" id="IPR004265">
    <property type="entry name" value="Dirigent"/>
</dbReference>
<keyword evidence="3 4" id="KW-0964">Secreted</keyword>
<evidence type="ECO:0000256" key="4">
    <source>
        <dbReference type="RuleBase" id="RU363099"/>
    </source>
</evidence>